<feature type="region of interest" description="Disordered" evidence="5">
    <location>
        <begin position="1"/>
        <end position="36"/>
    </location>
</feature>
<evidence type="ECO:0000256" key="6">
    <source>
        <dbReference type="SAM" id="Phobius"/>
    </source>
</evidence>
<dbReference type="InterPro" id="IPR013057">
    <property type="entry name" value="AA_transpt_TM"/>
</dbReference>
<keyword evidence="3 6" id="KW-1133">Transmembrane helix</keyword>
<feature type="transmembrane region" description="Helical" evidence="6">
    <location>
        <begin position="196"/>
        <end position="217"/>
    </location>
</feature>
<feature type="compositionally biased region" description="Polar residues" evidence="5">
    <location>
        <begin position="1"/>
        <end position="10"/>
    </location>
</feature>
<feature type="transmembrane region" description="Helical" evidence="6">
    <location>
        <begin position="345"/>
        <end position="367"/>
    </location>
</feature>
<evidence type="ECO:0000256" key="3">
    <source>
        <dbReference type="ARBA" id="ARBA00022989"/>
    </source>
</evidence>
<feature type="transmembrane region" description="Helical" evidence="6">
    <location>
        <begin position="153"/>
        <end position="175"/>
    </location>
</feature>
<dbReference type="Proteomes" id="UP001189429">
    <property type="component" value="Unassembled WGS sequence"/>
</dbReference>
<dbReference type="Pfam" id="PF01490">
    <property type="entry name" value="Aa_trans"/>
    <property type="match status" value="1"/>
</dbReference>
<sequence length="407" mass="43268">MAAGGATSSPALPAGSLRRAQTASAHSTPCSRQPLLSAEERSGFLSKRSHTVEIGNLRQQLEQQGSGVFGIWGGLALQRSAKVLPSPSGGDRAQLLMRHGSVLDALEALPAEGSEEIDEQGVLTEREAISSISNVLVGCAMLSMPFAFRAAGWSAAVVLTAVSGLMLLTGLLIGWGFDATEARFRDDKVPMQSRDFAALAYLAFGPRGHALIGIIFTAELWMALEAFFVNIGINMNILTGVSASWCIVGSGILAFIMLYTPMKVLAYISMVSIFAIFGASGSFVATGGLLLQEGRCPDYQTYHSDLNAGGLLTAMGLSIYCFAGHPCLPSVYWSMRDRSKFSRACVGGFAYAFVFYLGVSVLGFYSADFFGDFVQNPFTSNIGQDLQGGRIRVGREGGKGRDRGDLS</sequence>
<dbReference type="EMBL" id="CAUYUJ010015546">
    <property type="protein sequence ID" value="CAK0855353.1"/>
    <property type="molecule type" value="Genomic_DNA"/>
</dbReference>
<accession>A0ABN9U9P2</accession>
<gene>
    <name evidence="8" type="ORF">PCOR1329_LOCUS46127</name>
</gene>
<evidence type="ECO:0000256" key="4">
    <source>
        <dbReference type="ARBA" id="ARBA00023136"/>
    </source>
</evidence>
<evidence type="ECO:0000259" key="7">
    <source>
        <dbReference type="Pfam" id="PF01490"/>
    </source>
</evidence>
<proteinExistence type="predicted"/>
<feature type="domain" description="Amino acid transporter transmembrane" evidence="7">
    <location>
        <begin position="126"/>
        <end position="384"/>
    </location>
</feature>
<keyword evidence="9" id="KW-1185">Reference proteome</keyword>
<comment type="caution">
    <text evidence="8">The sequence shown here is derived from an EMBL/GenBank/DDBJ whole genome shotgun (WGS) entry which is preliminary data.</text>
</comment>
<feature type="transmembrane region" description="Helical" evidence="6">
    <location>
        <begin position="311"/>
        <end position="333"/>
    </location>
</feature>
<feature type="compositionally biased region" description="Polar residues" evidence="5">
    <location>
        <begin position="19"/>
        <end position="31"/>
    </location>
</feature>
<dbReference type="PANTHER" id="PTHR22950">
    <property type="entry name" value="AMINO ACID TRANSPORTER"/>
    <property type="match status" value="1"/>
</dbReference>
<name>A0ABN9U9P2_9DINO</name>
<evidence type="ECO:0000313" key="8">
    <source>
        <dbReference type="EMBL" id="CAK0855353.1"/>
    </source>
</evidence>
<comment type="subcellular location">
    <subcellularLocation>
        <location evidence="1">Membrane</location>
        <topology evidence="1">Multi-pass membrane protein</topology>
    </subcellularLocation>
</comment>
<evidence type="ECO:0000256" key="1">
    <source>
        <dbReference type="ARBA" id="ARBA00004141"/>
    </source>
</evidence>
<feature type="transmembrane region" description="Helical" evidence="6">
    <location>
        <begin position="237"/>
        <end position="258"/>
    </location>
</feature>
<keyword evidence="2 6" id="KW-0812">Transmembrane</keyword>
<organism evidence="8 9">
    <name type="scientific">Prorocentrum cordatum</name>
    <dbReference type="NCBI Taxonomy" id="2364126"/>
    <lineage>
        <taxon>Eukaryota</taxon>
        <taxon>Sar</taxon>
        <taxon>Alveolata</taxon>
        <taxon>Dinophyceae</taxon>
        <taxon>Prorocentrales</taxon>
        <taxon>Prorocentraceae</taxon>
        <taxon>Prorocentrum</taxon>
    </lineage>
</organism>
<protein>
    <recommendedName>
        <fullName evidence="7">Amino acid transporter transmembrane domain-containing protein</fullName>
    </recommendedName>
</protein>
<evidence type="ECO:0000313" key="9">
    <source>
        <dbReference type="Proteomes" id="UP001189429"/>
    </source>
</evidence>
<reference evidence="8" key="1">
    <citation type="submission" date="2023-10" db="EMBL/GenBank/DDBJ databases">
        <authorList>
            <person name="Chen Y."/>
            <person name="Shah S."/>
            <person name="Dougan E. K."/>
            <person name="Thang M."/>
            <person name="Chan C."/>
        </authorList>
    </citation>
    <scope>NUCLEOTIDE SEQUENCE [LARGE SCALE GENOMIC DNA]</scope>
</reference>
<feature type="transmembrane region" description="Helical" evidence="6">
    <location>
        <begin position="265"/>
        <end position="291"/>
    </location>
</feature>
<evidence type="ECO:0000256" key="2">
    <source>
        <dbReference type="ARBA" id="ARBA00022692"/>
    </source>
</evidence>
<keyword evidence="4 6" id="KW-0472">Membrane</keyword>
<evidence type="ECO:0000256" key="5">
    <source>
        <dbReference type="SAM" id="MobiDB-lite"/>
    </source>
</evidence>